<organism evidence="1 2">
    <name type="scientific">Spiroplasma phoeniceum P40</name>
    <dbReference type="NCBI Taxonomy" id="1276259"/>
    <lineage>
        <taxon>Bacteria</taxon>
        <taxon>Bacillati</taxon>
        <taxon>Mycoplasmatota</taxon>
        <taxon>Mollicutes</taxon>
        <taxon>Entomoplasmatales</taxon>
        <taxon>Spiroplasmataceae</taxon>
        <taxon>Spiroplasma</taxon>
    </lineage>
</organism>
<dbReference type="KEGG" id="sphh:SDAV_00168"/>
<dbReference type="AlphaFoldDB" id="A0A345DLS7"/>
<accession>A0A345DLS7</accession>
<sequence>MVKLSYIYKIFYFFKKRVAFVKNDVIIRLTRDINLELEYTRYKIKILTLLAFFHNFSYLPL</sequence>
<evidence type="ECO:0000313" key="1">
    <source>
        <dbReference type="EMBL" id="AXF95165.1"/>
    </source>
</evidence>
<keyword evidence="2" id="KW-1185">Reference proteome</keyword>
<proteinExistence type="predicted"/>
<reference evidence="2" key="1">
    <citation type="submission" date="2018-07" db="EMBL/GenBank/DDBJ databases">
        <title>Complete Genome Sequence of Spiroplasma phoeniceum.</title>
        <authorList>
            <person name="Davis R.E."/>
            <person name="Shao J.Y."/>
            <person name="Zhao Y."/>
            <person name="Silver A."/>
            <person name="Stump z."/>
            <person name="Gasparich G."/>
        </authorList>
    </citation>
    <scope>NUCLEOTIDE SEQUENCE [LARGE SCALE GENOMIC DNA]</scope>
    <source>
        <strain evidence="2">P40</strain>
    </source>
</reference>
<evidence type="ECO:0000313" key="2">
    <source>
        <dbReference type="Proteomes" id="UP000253689"/>
    </source>
</evidence>
<dbReference type="Proteomes" id="UP000253689">
    <property type="component" value="Chromosome"/>
</dbReference>
<dbReference type="EMBL" id="CP031088">
    <property type="protein sequence ID" value="AXF95165.1"/>
    <property type="molecule type" value="Genomic_DNA"/>
</dbReference>
<protein>
    <submittedName>
        <fullName evidence="1">Uncharacterized protein</fullName>
    </submittedName>
</protein>
<gene>
    <name evidence="1" type="ORF">SDAV_00168</name>
</gene>
<name>A0A345DLS7_9MOLU</name>